<keyword evidence="1" id="KW-0472">Membrane</keyword>
<name>A0A242KWJ1_ENTMU</name>
<organism evidence="2 3">
    <name type="scientific">Enterococcus mundtii</name>
    <dbReference type="NCBI Taxonomy" id="53346"/>
    <lineage>
        <taxon>Bacteria</taxon>
        <taxon>Bacillati</taxon>
        <taxon>Bacillota</taxon>
        <taxon>Bacilli</taxon>
        <taxon>Lactobacillales</taxon>
        <taxon>Enterococcaceae</taxon>
        <taxon>Enterococcus</taxon>
    </lineage>
</organism>
<reference evidence="2 3" key="1">
    <citation type="submission" date="2017-05" db="EMBL/GenBank/DDBJ databases">
        <title>The Genome Sequence of Enterococcus mundtii 6B1_DIV0119.</title>
        <authorList>
            <consortium name="The Broad Institute Genomics Platform"/>
            <consortium name="The Broad Institute Genomic Center for Infectious Diseases"/>
            <person name="Earl A."/>
            <person name="Manson A."/>
            <person name="Schwartman J."/>
            <person name="Gilmore M."/>
            <person name="Abouelleil A."/>
            <person name="Cao P."/>
            <person name="Chapman S."/>
            <person name="Cusick C."/>
            <person name="Shea T."/>
            <person name="Young S."/>
            <person name="Neafsey D."/>
            <person name="Nusbaum C."/>
            <person name="Birren B."/>
        </authorList>
    </citation>
    <scope>NUCLEOTIDE SEQUENCE [LARGE SCALE GENOMIC DNA]</scope>
    <source>
        <strain evidence="2 3">6B1_DIV0119</strain>
    </source>
</reference>
<protein>
    <submittedName>
        <fullName evidence="2">Uncharacterized protein</fullName>
    </submittedName>
</protein>
<evidence type="ECO:0000256" key="1">
    <source>
        <dbReference type="SAM" id="Phobius"/>
    </source>
</evidence>
<feature type="transmembrane region" description="Helical" evidence="1">
    <location>
        <begin position="69"/>
        <end position="87"/>
    </location>
</feature>
<dbReference type="AlphaFoldDB" id="A0A242KWJ1"/>
<gene>
    <name evidence="2" type="ORF">A5802_000026</name>
</gene>
<dbReference type="RefSeq" id="WP_086334290.1">
    <property type="nucleotide sequence ID" value="NZ_CABHEA010000020.1"/>
</dbReference>
<dbReference type="Proteomes" id="UP000195024">
    <property type="component" value="Unassembled WGS sequence"/>
</dbReference>
<keyword evidence="1" id="KW-0812">Transmembrane</keyword>
<feature type="transmembrane region" description="Helical" evidence="1">
    <location>
        <begin position="12"/>
        <end position="39"/>
    </location>
</feature>
<keyword evidence="1" id="KW-1133">Transmembrane helix</keyword>
<comment type="caution">
    <text evidence="2">The sequence shown here is derived from an EMBL/GenBank/DDBJ whole genome shotgun (WGS) entry which is preliminary data.</text>
</comment>
<evidence type="ECO:0000313" key="2">
    <source>
        <dbReference type="EMBL" id="OTP26315.1"/>
    </source>
</evidence>
<sequence length="88" mass="9973">MTYARILKGTSLILLASSIYFAAQKNTIYFTLILLSILIESAQPNRPKIPYQSIREAIYLPNQTYGTEVKVEFVLTVVVSIICFVLAW</sequence>
<evidence type="ECO:0000313" key="3">
    <source>
        <dbReference type="Proteomes" id="UP000195024"/>
    </source>
</evidence>
<dbReference type="EMBL" id="NGMS01000001">
    <property type="protein sequence ID" value="OTP26315.1"/>
    <property type="molecule type" value="Genomic_DNA"/>
</dbReference>
<accession>A0A242KWJ1</accession>
<proteinExistence type="predicted"/>